<organism evidence="4 5">
    <name type="scientific">Saxophila tyrrhenica</name>
    <dbReference type="NCBI Taxonomy" id="1690608"/>
    <lineage>
        <taxon>Eukaryota</taxon>
        <taxon>Fungi</taxon>
        <taxon>Dikarya</taxon>
        <taxon>Ascomycota</taxon>
        <taxon>Pezizomycotina</taxon>
        <taxon>Dothideomycetes</taxon>
        <taxon>Dothideomycetidae</taxon>
        <taxon>Mycosphaerellales</taxon>
        <taxon>Extremaceae</taxon>
        <taxon>Saxophila</taxon>
    </lineage>
</organism>
<feature type="domain" description="GDP/GTP exchange factor Sec2 N-terminal" evidence="3">
    <location>
        <begin position="124"/>
        <end position="215"/>
    </location>
</feature>
<dbReference type="SUPFAM" id="SSF144284">
    <property type="entry name" value="Sec2 N-terminal region"/>
    <property type="match status" value="1"/>
</dbReference>
<dbReference type="EMBL" id="JAVRRT010000011">
    <property type="protein sequence ID" value="KAK5167796.1"/>
    <property type="molecule type" value="Genomic_DNA"/>
</dbReference>
<evidence type="ECO:0000259" key="3">
    <source>
        <dbReference type="Pfam" id="PF06428"/>
    </source>
</evidence>
<dbReference type="GO" id="GO:0005085">
    <property type="term" value="F:guanyl-nucleotide exchange factor activity"/>
    <property type="evidence" value="ECO:0007669"/>
    <property type="project" value="InterPro"/>
</dbReference>
<dbReference type="Proteomes" id="UP001337655">
    <property type="component" value="Unassembled WGS sequence"/>
</dbReference>
<name>A0AAV9P6W0_9PEZI</name>
<keyword evidence="1" id="KW-0175">Coiled coil</keyword>
<feature type="compositionally biased region" description="Polar residues" evidence="2">
    <location>
        <begin position="79"/>
        <end position="93"/>
    </location>
</feature>
<comment type="caution">
    <text evidence="4">The sequence shown here is derived from an EMBL/GenBank/DDBJ whole genome shotgun (WGS) entry which is preliminary data.</text>
</comment>
<dbReference type="PANTHER" id="PTHR14430:SF4">
    <property type="entry name" value="GDP_GTP EXCHANGE FACTOR SEC2 N-TERMINAL DOMAIN-CONTAINING PROTEIN"/>
    <property type="match status" value="1"/>
</dbReference>
<dbReference type="InterPro" id="IPR009449">
    <property type="entry name" value="Sec2_N"/>
</dbReference>
<dbReference type="Pfam" id="PF06428">
    <property type="entry name" value="Sec2p"/>
    <property type="match status" value="1"/>
</dbReference>
<accession>A0AAV9P6W0</accession>
<feature type="compositionally biased region" description="Polar residues" evidence="2">
    <location>
        <begin position="115"/>
        <end position="126"/>
    </location>
</feature>
<dbReference type="GeneID" id="89928831"/>
<dbReference type="AlphaFoldDB" id="A0AAV9P6W0"/>
<keyword evidence="5" id="KW-1185">Reference proteome</keyword>
<dbReference type="RefSeq" id="XP_064657502.1">
    <property type="nucleotide sequence ID" value="XM_064804732.1"/>
</dbReference>
<dbReference type="PANTHER" id="PTHR14430">
    <property type="entry name" value="RABIN3-RELATED"/>
    <property type="match status" value="1"/>
</dbReference>
<feature type="region of interest" description="Disordered" evidence="2">
    <location>
        <begin position="191"/>
        <end position="235"/>
    </location>
</feature>
<dbReference type="Gene3D" id="6.10.140.910">
    <property type="match status" value="1"/>
</dbReference>
<reference evidence="4 5" key="1">
    <citation type="submission" date="2023-08" db="EMBL/GenBank/DDBJ databases">
        <title>Black Yeasts Isolated from many extreme environments.</title>
        <authorList>
            <person name="Coleine C."/>
            <person name="Stajich J.E."/>
            <person name="Selbmann L."/>
        </authorList>
    </citation>
    <scope>NUCLEOTIDE SEQUENCE [LARGE SCALE GENOMIC DNA]</scope>
    <source>
        <strain evidence="4 5">CCFEE 5935</strain>
    </source>
</reference>
<dbReference type="GO" id="GO:0070319">
    <property type="term" value="C:Golgi to plasma membrane transport vesicle"/>
    <property type="evidence" value="ECO:0007669"/>
    <property type="project" value="TreeGrafter"/>
</dbReference>
<dbReference type="InterPro" id="IPR040351">
    <property type="entry name" value="RAB3IL/RAB3IP/Sec2"/>
</dbReference>
<evidence type="ECO:0000313" key="4">
    <source>
        <dbReference type="EMBL" id="KAK5167796.1"/>
    </source>
</evidence>
<feature type="region of interest" description="Disordered" evidence="2">
    <location>
        <begin position="69"/>
        <end position="142"/>
    </location>
</feature>
<protein>
    <recommendedName>
        <fullName evidence="3">GDP/GTP exchange factor Sec2 N-terminal domain-containing protein</fullName>
    </recommendedName>
</protein>
<feature type="region of interest" description="Disordered" evidence="2">
    <location>
        <begin position="1"/>
        <end position="35"/>
    </location>
</feature>
<feature type="compositionally biased region" description="Basic and acidic residues" evidence="2">
    <location>
        <begin position="208"/>
        <end position="235"/>
    </location>
</feature>
<proteinExistence type="predicted"/>
<dbReference type="GO" id="GO:0051286">
    <property type="term" value="C:cell tip"/>
    <property type="evidence" value="ECO:0007669"/>
    <property type="project" value="TreeGrafter"/>
</dbReference>
<dbReference type="GO" id="GO:0006887">
    <property type="term" value="P:exocytosis"/>
    <property type="evidence" value="ECO:0007669"/>
    <property type="project" value="TreeGrafter"/>
</dbReference>
<gene>
    <name evidence="4" type="ORF">LTR77_007495</name>
</gene>
<evidence type="ECO:0000313" key="5">
    <source>
        <dbReference type="Proteomes" id="UP001337655"/>
    </source>
</evidence>
<evidence type="ECO:0000256" key="2">
    <source>
        <dbReference type="SAM" id="MobiDB-lite"/>
    </source>
</evidence>
<sequence>MAQGGLSNGWNATHMPHDSALSVGSSKADEDAARIRDLEDEVRHLAEKANTASQRFADYENDIRVLEAKLRQEQRKHSTPTIGTESPDASPSSERPAEKPGLSRFGSFMGKKSPAVSQQNGPAATSSREKELEEKLVKEQTTRIAAEKKVKEVNAEIEDLSATLFQQANEMVATERKENAALKERIQALEAQRQQREQELQAQQQRMQEQEQKTQKQGEQKNMEEQAVKDHDAEVLHRENAKLKEKIKHLEQREADRKRRIERLEAANRRIERVRAMLQPP</sequence>
<feature type="compositionally biased region" description="Basic and acidic residues" evidence="2">
    <location>
        <begin position="127"/>
        <end position="142"/>
    </location>
</feature>
<evidence type="ECO:0000256" key="1">
    <source>
        <dbReference type="ARBA" id="ARBA00023054"/>
    </source>
</evidence>